<protein>
    <submittedName>
        <fullName evidence="1">Uncharacterized protein</fullName>
    </submittedName>
</protein>
<dbReference type="EMBL" id="JBBKAR010000016">
    <property type="protein sequence ID" value="MEJ8303331.1"/>
    <property type="molecule type" value="Genomic_DNA"/>
</dbReference>
<proteinExistence type="predicted"/>
<comment type="caution">
    <text evidence="1">The sequence shown here is derived from an EMBL/GenBank/DDBJ whole genome shotgun (WGS) entry which is preliminary data.</text>
</comment>
<organism evidence="1 2">
    <name type="scientific">Saccharibacillus sacchari</name>
    <dbReference type="NCBI Taxonomy" id="456493"/>
    <lineage>
        <taxon>Bacteria</taxon>
        <taxon>Bacillati</taxon>
        <taxon>Bacillota</taxon>
        <taxon>Bacilli</taxon>
        <taxon>Bacillales</taxon>
        <taxon>Paenibacillaceae</taxon>
        <taxon>Saccharibacillus</taxon>
    </lineage>
</organism>
<dbReference type="Proteomes" id="UP001380953">
    <property type="component" value="Unassembled WGS sequence"/>
</dbReference>
<sequence length="323" mass="37231">MDSWNRQQWNALTKDERQKQIENLLRQLPSGFEWLRTETFERFGQTRENEVFAYQGREFVFVPGDTARLGWTGIEPSSAAETPARRRLLAFFEQQLQATSQEASTYLNKLMSPIREVSTGPMLVERQTLSAGWYPFEIDELDPEEDADLLEEVERFRSMPQQSLEIYQYLRLERNGDDIRLHLFDDSETFEEWSEAEVEAGFDLLTEDEWETVYGAGATTLFPWGDEIGESMRLKHFAQAPYELELPNSLGLCFPGDPYIKELVLAPDGYTGKGGDGGNNIHGGLGRLLGYLPTATAFRDPYEQELDWPELLDCLVYRRVVRL</sequence>
<name>A0ACC6P8T1_9BACL</name>
<accession>A0ACC6P8T1</accession>
<gene>
    <name evidence="1" type="ORF">WKI47_05295</name>
</gene>
<keyword evidence="2" id="KW-1185">Reference proteome</keyword>
<evidence type="ECO:0000313" key="1">
    <source>
        <dbReference type="EMBL" id="MEJ8303331.1"/>
    </source>
</evidence>
<reference evidence="1" key="1">
    <citation type="submission" date="2024-03" db="EMBL/GenBank/DDBJ databases">
        <title>Whole genome sequecning of epiphytes from Marcgravia umbellata leaves.</title>
        <authorList>
            <person name="Kumar G."/>
            <person name="Savka M.A."/>
        </authorList>
    </citation>
    <scope>NUCLEOTIDE SEQUENCE</scope>
    <source>
        <strain evidence="1">RIT_BL5</strain>
    </source>
</reference>
<evidence type="ECO:0000313" key="2">
    <source>
        <dbReference type="Proteomes" id="UP001380953"/>
    </source>
</evidence>